<keyword evidence="1" id="KW-0472">Membrane</keyword>
<accession>A0A2J6PED1</accession>
<protein>
    <submittedName>
        <fullName evidence="2">Uncharacterized protein</fullName>
    </submittedName>
</protein>
<proteinExistence type="predicted"/>
<dbReference type="AlphaFoldDB" id="A0A2J6PED1"/>
<name>A0A2J6PED1_9HELO</name>
<dbReference type="EMBL" id="KZ613553">
    <property type="protein sequence ID" value="PMD12343.1"/>
    <property type="molecule type" value="Genomic_DNA"/>
</dbReference>
<keyword evidence="1" id="KW-0812">Transmembrane</keyword>
<organism evidence="2 3">
    <name type="scientific">Hyaloscypha hepaticicola</name>
    <dbReference type="NCBI Taxonomy" id="2082293"/>
    <lineage>
        <taxon>Eukaryota</taxon>
        <taxon>Fungi</taxon>
        <taxon>Dikarya</taxon>
        <taxon>Ascomycota</taxon>
        <taxon>Pezizomycotina</taxon>
        <taxon>Leotiomycetes</taxon>
        <taxon>Helotiales</taxon>
        <taxon>Hyaloscyphaceae</taxon>
        <taxon>Hyaloscypha</taxon>
    </lineage>
</organism>
<reference evidence="2 3" key="1">
    <citation type="submission" date="2016-05" db="EMBL/GenBank/DDBJ databases">
        <title>A degradative enzymes factory behind the ericoid mycorrhizal symbiosis.</title>
        <authorList>
            <consortium name="DOE Joint Genome Institute"/>
            <person name="Martino E."/>
            <person name="Morin E."/>
            <person name="Grelet G."/>
            <person name="Kuo A."/>
            <person name="Kohler A."/>
            <person name="Daghino S."/>
            <person name="Barry K."/>
            <person name="Choi C."/>
            <person name="Cichocki N."/>
            <person name="Clum A."/>
            <person name="Copeland A."/>
            <person name="Hainaut M."/>
            <person name="Haridas S."/>
            <person name="Labutti K."/>
            <person name="Lindquist E."/>
            <person name="Lipzen A."/>
            <person name="Khouja H.-R."/>
            <person name="Murat C."/>
            <person name="Ohm R."/>
            <person name="Olson A."/>
            <person name="Spatafora J."/>
            <person name="Veneault-Fourrey C."/>
            <person name="Henrissat B."/>
            <person name="Grigoriev I."/>
            <person name="Martin F."/>
            <person name="Perotto S."/>
        </authorList>
    </citation>
    <scope>NUCLEOTIDE SEQUENCE [LARGE SCALE GENOMIC DNA]</scope>
    <source>
        <strain evidence="2 3">UAMH 7357</strain>
    </source>
</reference>
<feature type="non-terminal residue" evidence="2">
    <location>
        <position position="1"/>
    </location>
</feature>
<dbReference type="OrthoDB" id="5985073at2759"/>
<feature type="transmembrane region" description="Helical" evidence="1">
    <location>
        <begin position="21"/>
        <end position="40"/>
    </location>
</feature>
<keyword evidence="1" id="KW-1133">Transmembrane helix</keyword>
<gene>
    <name evidence="2" type="ORF">NA56DRAFT_613654</name>
</gene>
<dbReference type="Proteomes" id="UP000235672">
    <property type="component" value="Unassembled WGS sequence"/>
</dbReference>
<evidence type="ECO:0000313" key="2">
    <source>
        <dbReference type="EMBL" id="PMD12343.1"/>
    </source>
</evidence>
<evidence type="ECO:0000256" key="1">
    <source>
        <dbReference type="SAM" id="Phobius"/>
    </source>
</evidence>
<evidence type="ECO:0000313" key="3">
    <source>
        <dbReference type="Proteomes" id="UP000235672"/>
    </source>
</evidence>
<keyword evidence="3" id="KW-1185">Reference proteome</keyword>
<sequence length="83" mass="9441">RKCQEQSSCPVSQNQLPRIQYLLRFSSLVSQTALFCAFYLSSTTKSFSQPQNPFHASHGGTTPILCYRARKYIKRSTQCLFSA</sequence>